<dbReference type="eggNOG" id="ENOG50331S8">
    <property type="taxonomic scope" value="Bacteria"/>
</dbReference>
<evidence type="ECO:0000259" key="1">
    <source>
        <dbReference type="Pfam" id="PF24697"/>
    </source>
</evidence>
<dbReference type="Pfam" id="PF24697">
    <property type="entry name" value="DUF7661"/>
    <property type="match status" value="1"/>
</dbReference>
<evidence type="ECO:0000313" key="3">
    <source>
        <dbReference type="Proteomes" id="UP000027997"/>
    </source>
</evidence>
<organism evidence="2 3">
    <name type="scientific">Endozoicomonas elysicola</name>
    <dbReference type="NCBI Taxonomy" id="305900"/>
    <lineage>
        <taxon>Bacteria</taxon>
        <taxon>Pseudomonadati</taxon>
        <taxon>Pseudomonadota</taxon>
        <taxon>Gammaproteobacteria</taxon>
        <taxon>Oceanospirillales</taxon>
        <taxon>Endozoicomonadaceae</taxon>
        <taxon>Endozoicomonas</taxon>
    </lineage>
</organism>
<comment type="caution">
    <text evidence="2">The sequence shown here is derived from an EMBL/GenBank/DDBJ whole genome shotgun (WGS) entry which is preliminary data.</text>
</comment>
<keyword evidence="3" id="KW-1185">Reference proteome</keyword>
<feature type="domain" description="DUF7661" evidence="1">
    <location>
        <begin position="1"/>
        <end position="70"/>
    </location>
</feature>
<name>A0A081KAA1_9GAMM</name>
<dbReference type="RefSeq" id="WP_020585028.1">
    <property type="nucleotide sequence ID" value="NZ_JOJP01000001.1"/>
</dbReference>
<accession>A0A081KAA1</accession>
<dbReference type="InterPro" id="IPR056078">
    <property type="entry name" value="DUF7661"/>
</dbReference>
<proteinExistence type="predicted"/>
<sequence>MIRFNAFGKLMVVERKNGEWLLYNDSPTGARARVYDIVIPAELPESRLGQYLDDMYHEFATEKHHRVIRLH</sequence>
<dbReference type="AlphaFoldDB" id="A0A081KAA1"/>
<dbReference type="Proteomes" id="UP000027997">
    <property type="component" value="Unassembled WGS sequence"/>
</dbReference>
<reference evidence="2 3" key="1">
    <citation type="submission" date="2014-06" db="EMBL/GenBank/DDBJ databases">
        <title>Whole Genome Sequences of Three Symbiotic Endozoicomonas Bacteria.</title>
        <authorList>
            <person name="Neave M.J."/>
            <person name="Apprill A."/>
            <person name="Voolstra C.R."/>
        </authorList>
    </citation>
    <scope>NUCLEOTIDE SEQUENCE [LARGE SCALE GENOMIC DNA]</scope>
    <source>
        <strain evidence="2 3">DSM 22380</strain>
    </source>
</reference>
<dbReference type="EMBL" id="JOJP01000001">
    <property type="protein sequence ID" value="KEI71077.1"/>
    <property type="molecule type" value="Genomic_DNA"/>
</dbReference>
<protein>
    <recommendedName>
        <fullName evidence="1">DUF7661 domain-containing protein</fullName>
    </recommendedName>
</protein>
<evidence type="ECO:0000313" key="2">
    <source>
        <dbReference type="EMBL" id="KEI71077.1"/>
    </source>
</evidence>
<gene>
    <name evidence="2" type="ORF">GV64_10260</name>
</gene>
<dbReference type="STRING" id="305900.GV64_10260"/>